<accession>A0ABD1XT25</accession>
<feature type="coiled-coil region" evidence="1">
    <location>
        <begin position="401"/>
        <end position="428"/>
    </location>
</feature>
<dbReference type="EMBL" id="JBHFFA010000007">
    <property type="protein sequence ID" value="KAL2612105.1"/>
    <property type="molecule type" value="Genomic_DNA"/>
</dbReference>
<evidence type="ECO:0000256" key="2">
    <source>
        <dbReference type="SAM" id="MobiDB-lite"/>
    </source>
</evidence>
<feature type="transmembrane region" description="Helical" evidence="3">
    <location>
        <begin position="481"/>
        <end position="498"/>
    </location>
</feature>
<evidence type="ECO:0000256" key="3">
    <source>
        <dbReference type="SAM" id="Phobius"/>
    </source>
</evidence>
<comment type="caution">
    <text evidence="4">The sequence shown here is derived from an EMBL/GenBank/DDBJ whole genome shotgun (WGS) entry which is preliminary data.</text>
</comment>
<dbReference type="InterPro" id="IPR040346">
    <property type="entry name" value="GEX1/Brambleberry"/>
</dbReference>
<feature type="transmembrane region" description="Helical" evidence="3">
    <location>
        <begin position="505"/>
        <end position="523"/>
    </location>
</feature>
<evidence type="ECO:0000313" key="4">
    <source>
        <dbReference type="EMBL" id="KAL2612105.1"/>
    </source>
</evidence>
<keyword evidence="5" id="KW-1185">Reference proteome</keyword>
<dbReference type="AlphaFoldDB" id="A0ABD1XT25"/>
<feature type="transmembrane region" description="Helical" evidence="3">
    <location>
        <begin position="543"/>
        <end position="564"/>
    </location>
</feature>
<keyword evidence="3" id="KW-0472">Membrane</keyword>
<name>A0ABD1XT25_9MARC</name>
<evidence type="ECO:0000313" key="5">
    <source>
        <dbReference type="Proteomes" id="UP001605036"/>
    </source>
</evidence>
<protein>
    <recommendedName>
        <fullName evidence="6">Protein GAMETE EXPRESSED 1</fullName>
    </recommendedName>
</protein>
<feature type="coiled-coil region" evidence="1">
    <location>
        <begin position="305"/>
        <end position="350"/>
    </location>
</feature>
<reference evidence="4 5" key="1">
    <citation type="submission" date="2024-09" db="EMBL/GenBank/DDBJ databases">
        <title>Chromosome-scale assembly of Riccia fluitans.</title>
        <authorList>
            <person name="Paukszto L."/>
            <person name="Sawicki J."/>
            <person name="Karawczyk K."/>
            <person name="Piernik-Szablinska J."/>
            <person name="Szczecinska M."/>
            <person name="Mazdziarz M."/>
        </authorList>
    </citation>
    <scope>NUCLEOTIDE SEQUENCE [LARGE SCALE GENOMIC DNA]</scope>
    <source>
        <strain evidence="4">Rf_01</strain>
        <tissue evidence="4">Aerial parts of the thallus</tissue>
    </source>
</reference>
<dbReference type="PANTHER" id="PTHR33538:SF2">
    <property type="entry name" value="PROTEIN GAMETE EXPRESSED 1"/>
    <property type="match status" value="1"/>
</dbReference>
<feature type="coiled-coil region" evidence="1">
    <location>
        <begin position="241"/>
        <end position="268"/>
    </location>
</feature>
<feature type="compositionally biased region" description="Basic and acidic residues" evidence="2">
    <location>
        <begin position="96"/>
        <end position="107"/>
    </location>
</feature>
<keyword evidence="3" id="KW-1133">Transmembrane helix</keyword>
<evidence type="ECO:0008006" key="6">
    <source>
        <dbReference type="Google" id="ProtNLM"/>
    </source>
</evidence>
<organism evidence="4 5">
    <name type="scientific">Riccia fluitans</name>
    <dbReference type="NCBI Taxonomy" id="41844"/>
    <lineage>
        <taxon>Eukaryota</taxon>
        <taxon>Viridiplantae</taxon>
        <taxon>Streptophyta</taxon>
        <taxon>Embryophyta</taxon>
        <taxon>Marchantiophyta</taxon>
        <taxon>Marchantiopsida</taxon>
        <taxon>Marchantiidae</taxon>
        <taxon>Marchantiales</taxon>
        <taxon>Ricciaceae</taxon>
        <taxon>Riccia</taxon>
    </lineage>
</organism>
<keyword evidence="1" id="KW-0175">Coiled coil</keyword>
<dbReference type="Proteomes" id="UP001605036">
    <property type="component" value="Unassembled WGS sequence"/>
</dbReference>
<evidence type="ECO:0000256" key="1">
    <source>
        <dbReference type="SAM" id="Coils"/>
    </source>
</evidence>
<gene>
    <name evidence="4" type="ORF">R1flu_023797</name>
</gene>
<dbReference type="PANTHER" id="PTHR33538">
    <property type="entry name" value="PROTEIN GAMETE EXPRESSED 1"/>
    <property type="match status" value="1"/>
</dbReference>
<sequence length="647" mass="72747">MHGHGQATLASVHFTTSQSSVLLKSPALPVDESSSSNFIVLFFAMELCRSRGSSSRIFSVGILLLLIMLVLLQSEEAEAAWTWKFWSGGDNSGGSKWEESSSFRGELDESPPGLKNPILSIAKFDIDTSVVLGSQNPRGRQFVERSTSLMAEHSCWQVAYASMFKSCKEILKDEDRKSRLALRLTDCFLKTSGRCGIKKCADTVPVNTCVKALDDHTHAIFLAFFIDAASMCHYLQSQEFKHETERLVNELKQSAHTVENKLGNMNEQLDKQHSAVIEHSESILEAQRRLQHEHAELQLSIEQGMQHLQEAANEAQRQLDFVSRIQKDIAHKQQLLADSLASELAELQEKSSRLGSSMSNLHVSVGELTEKSLAGQAQLLEGQAEAMEGLTELQRSQVEAIEESRASMQELAAEAYNHQQEFKKWQSELDEMHRRLANGSTAMLKAQESFVLKQAAVFTTLEKLFTLHNDILLESRTFKTALVYFLGGIFVFFATTTRHTQNARLVLLVGLLMALGFEVTLIMKKAERVPEAARFVWLQYRIFWVRTGYGIFALGILLYSIFTFRDYDKLNYYMLKEIQENMASGKNGGELECRNCQQEYLPPPAPRRLADHEGDIAKKIVRKARATRTTRVTRSTTASLGTKASDT</sequence>
<proteinExistence type="predicted"/>
<keyword evidence="3" id="KW-0812">Transmembrane</keyword>
<feature type="region of interest" description="Disordered" evidence="2">
    <location>
        <begin position="91"/>
        <end position="110"/>
    </location>
</feature>